<evidence type="ECO:0000313" key="1">
    <source>
        <dbReference type="EMBL" id="GGZ30450.1"/>
    </source>
</evidence>
<dbReference type="Proteomes" id="UP000619457">
    <property type="component" value="Unassembled WGS sequence"/>
</dbReference>
<sequence>MNKKLIHTIFLSIVFTLMLGLNAQGQNGAFIYGKVKLRNSSEIEGHIRWAAGQSLWVDLLLAEKKDNTILQYLSKEDLRQLSASEKKTDWSFMALWENQYPNRKLTFRSQFGNIRQLTVTGANEATIRLKNNHDIRIFINEDVEYKNQLGKDLVIVTADQKKVTVKWEDLQSIVFLQEKAPNPNGNSPLYGKVETRFGYFYSGLIKWDMDEYLSQQYLDGTSIDHRHIRHQFAEVKSIRPKNHGSLIQLQSGKEIYMDDHPNVNNTNAGIQIRNPLWGQITLQWGDFKNAHFSPVPAHTSSGTGYSYSDFRTPKPLRGSLTLKDNSTISGAIFYDLDERWDIETLDAWAQGGGLLQIPFREIKKITPLNDSQSKVLLRSGELITLGDRSDVNSQNWGIMIQKSDETFQYFPWAKIKEISFIH</sequence>
<comment type="caution">
    <text evidence="1">The sequence shown here is derived from an EMBL/GenBank/DDBJ whole genome shotgun (WGS) entry which is preliminary data.</text>
</comment>
<evidence type="ECO:0000313" key="2">
    <source>
        <dbReference type="Proteomes" id="UP000619457"/>
    </source>
</evidence>
<protein>
    <submittedName>
        <fullName evidence="1">Uncharacterized protein</fullName>
    </submittedName>
</protein>
<reference evidence="1" key="2">
    <citation type="submission" date="2020-09" db="EMBL/GenBank/DDBJ databases">
        <authorList>
            <person name="Sun Q."/>
            <person name="Kim S."/>
        </authorList>
    </citation>
    <scope>NUCLEOTIDE SEQUENCE</scope>
    <source>
        <strain evidence="1">KCTC 12368</strain>
    </source>
</reference>
<proteinExistence type="predicted"/>
<organism evidence="1 2">
    <name type="scientific">Echinicola pacifica</name>
    <dbReference type="NCBI Taxonomy" id="346377"/>
    <lineage>
        <taxon>Bacteria</taxon>
        <taxon>Pseudomonadati</taxon>
        <taxon>Bacteroidota</taxon>
        <taxon>Cytophagia</taxon>
        <taxon>Cytophagales</taxon>
        <taxon>Cyclobacteriaceae</taxon>
        <taxon>Echinicola</taxon>
    </lineage>
</organism>
<dbReference type="AlphaFoldDB" id="A0A918Q415"/>
<reference evidence="1" key="1">
    <citation type="journal article" date="2014" name="Int. J. Syst. Evol. Microbiol.">
        <title>Complete genome sequence of Corynebacterium casei LMG S-19264T (=DSM 44701T), isolated from a smear-ripened cheese.</title>
        <authorList>
            <consortium name="US DOE Joint Genome Institute (JGI-PGF)"/>
            <person name="Walter F."/>
            <person name="Albersmeier A."/>
            <person name="Kalinowski J."/>
            <person name="Ruckert C."/>
        </authorList>
    </citation>
    <scope>NUCLEOTIDE SEQUENCE</scope>
    <source>
        <strain evidence="1">KCTC 12368</strain>
    </source>
</reference>
<gene>
    <name evidence="1" type="ORF">GCM10007049_23950</name>
</gene>
<dbReference type="EMBL" id="BMWX01000004">
    <property type="protein sequence ID" value="GGZ30450.1"/>
    <property type="molecule type" value="Genomic_DNA"/>
</dbReference>
<dbReference type="RefSeq" id="WP_018474589.1">
    <property type="nucleotide sequence ID" value="NZ_BMWX01000004.1"/>
</dbReference>
<name>A0A918Q415_9BACT</name>
<accession>A0A918Q415</accession>
<keyword evidence="2" id="KW-1185">Reference proteome</keyword>